<organism evidence="2 3">
    <name type="scientific">Striga hermonthica</name>
    <name type="common">Purple witchweed</name>
    <name type="synonym">Buchnera hermonthica</name>
    <dbReference type="NCBI Taxonomy" id="68872"/>
    <lineage>
        <taxon>Eukaryota</taxon>
        <taxon>Viridiplantae</taxon>
        <taxon>Streptophyta</taxon>
        <taxon>Embryophyta</taxon>
        <taxon>Tracheophyta</taxon>
        <taxon>Spermatophyta</taxon>
        <taxon>Magnoliopsida</taxon>
        <taxon>eudicotyledons</taxon>
        <taxon>Gunneridae</taxon>
        <taxon>Pentapetalae</taxon>
        <taxon>asterids</taxon>
        <taxon>lamiids</taxon>
        <taxon>Lamiales</taxon>
        <taxon>Orobanchaceae</taxon>
        <taxon>Buchnereae</taxon>
        <taxon>Striga</taxon>
    </lineage>
</organism>
<feature type="region of interest" description="Disordered" evidence="1">
    <location>
        <begin position="269"/>
        <end position="366"/>
    </location>
</feature>
<feature type="region of interest" description="Disordered" evidence="1">
    <location>
        <begin position="687"/>
        <end position="733"/>
    </location>
</feature>
<dbReference type="PANTHER" id="PTHR31008">
    <property type="entry name" value="COP1-INTERACTING PROTEIN-RELATED"/>
    <property type="match status" value="1"/>
</dbReference>
<name>A0A9N7MYY7_STRHE</name>
<evidence type="ECO:0000313" key="3">
    <source>
        <dbReference type="Proteomes" id="UP001153555"/>
    </source>
</evidence>
<feature type="compositionally biased region" description="Polar residues" evidence="1">
    <location>
        <begin position="471"/>
        <end position="482"/>
    </location>
</feature>
<feature type="compositionally biased region" description="Basic and acidic residues" evidence="1">
    <location>
        <begin position="1082"/>
        <end position="1096"/>
    </location>
</feature>
<gene>
    <name evidence="2" type="ORF">SHERM_19904</name>
</gene>
<feature type="compositionally biased region" description="Basic and acidic residues" evidence="1">
    <location>
        <begin position="925"/>
        <end position="941"/>
    </location>
</feature>
<accession>A0A9N7MYY7</accession>
<feature type="region of interest" description="Disordered" evidence="1">
    <location>
        <begin position="1202"/>
        <end position="1317"/>
    </location>
</feature>
<feature type="region of interest" description="Disordered" evidence="1">
    <location>
        <begin position="1058"/>
        <end position="1119"/>
    </location>
</feature>
<feature type="compositionally biased region" description="Polar residues" evidence="1">
    <location>
        <begin position="1226"/>
        <end position="1252"/>
    </location>
</feature>
<feature type="compositionally biased region" description="Polar residues" evidence="1">
    <location>
        <begin position="687"/>
        <end position="700"/>
    </location>
</feature>
<feature type="compositionally biased region" description="Polar residues" evidence="1">
    <location>
        <begin position="353"/>
        <end position="364"/>
    </location>
</feature>
<feature type="compositionally biased region" description="Polar residues" evidence="1">
    <location>
        <begin position="1061"/>
        <end position="1081"/>
    </location>
</feature>
<feature type="region of interest" description="Disordered" evidence="1">
    <location>
        <begin position="432"/>
        <end position="488"/>
    </location>
</feature>
<sequence length="1460" mass="161069">MVAQFHAACFGAEVSRGCCGTVLLCCSGAAVQSWCGSIYVALRCSVLALQSLTTVELRLVLVETNKKAVAFLGLEKMKSDTPLDYAVFQLSPKHSRCELFVSSDGNTEKIASGLLKPFVSHLQIAEEQLSSASQSVKLEAGRRKNAEAWFTKGTLERFVRFVSTPEVLELVNTFDAEMSQLEAARRIYSQVLTSVMVQVVVLKELLRAIDVRLLAVQQDLSTACSRAAAAGFNVDSVSELQMFADRFGAHRLNESCSKYISLSERRPEVIQPWKPGPDDRALRSSYGSDMSIDDDPTSPPPCQEHAMSQQPNPRAVIHPLSRTISRESSVDREECKKPNDIVLEKGKKDESSTPDQSVSIQASQPARRLSVQDRINMFENKQKENSGGKLAVVVKPVELRRLSSDLSASGGLPEKAVFRRWSGASDMSIDLSADKKDTESPSTVVSQDKKVLGSNDGTAEVSSVPEPDTKVNPSLGQVSDSSGPKGASLHNLELLSESNKSNYNLGSGESGSKHQVLGKTQLRSFTCRTEDQNCSEDSCKTSTGAINEDVVGFRNLGKAKVSPSSEESSGSHVQIIDINDQVSSVTYTRPSISKGGEQFKTFSKREDFESRNDSSKQIQKANQKTAVESRVLESEAGSKIKRAFASRYKSNEGVDSTSSQKEVKFVGEIEVAEEKVSHISAKVSTTPISSIEDSGPQTLKLNRKGLTSELNKKARVQRDENNSTGNSKTRYSGKLVTQAQEGFDSFFTPPPDQVQMTRQLKGNQEHNNELKMKASELERLFAEHKLRVPADQSDSARKGRPGERETQVEQSSTLHYTKPLADVAPESSDVHQSNELTRFSKKSTKIEVASPVKTIDAINKNFSELSIEEGSRGKFYDKYMQKRDAKLRADWSSNRAEKEARLKSMQDSLERNKSEMKAKISGSADRQDSVSNADRRAERLKSYKNSKSIIKREQQGLESGDSEEDEEALGFTEQNHLLENRALDNNTLLRDGVSSKGVQGKKHLLTSRSSSSTTPRTSAAPIPKSSFKTSANSGKRRMQMENNPLAQSVPNFLDLRKENAKPSSGASKTTRSQVRSYARSKSISEEAVVAREDKSRRSQSLRKSSANPSEFSEILHPDSNGVNVTPIKFDFEVMKSVGTKPFLKKGSRASFVSQASIAREKASLVSEFVKNDEENDDGDSEDDEFMSVGKNDVDEEFEAFNTEDQKIFSNGEPKQDLESEKLVKSGSENGDATTFSHTNQALESQVPTSESLQDWPEESPVSWNYSHRQNPFTYPHETSDVDAFMDSPSGSPASWNSNSFNQIDTDSSRMRKKWGTAQKPILVTHSSNSNLARKDMKSGFKRLLKFGRKSRGSDVLVDWISATTSEGDDDTEDGRDSANRSSEDLRKSRMGFAHVQTYDDSFNEGEFFNESVQSSQNAIPAPPASFKLREDNMSGSSIKAPRSFFSLSTFRSKGSDSKPR</sequence>
<keyword evidence="3" id="KW-1185">Reference proteome</keyword>
<evidence type="ECO:0000313" key="2">
    <source>
        <dbReference type="EMBL" id="CAA0822431.1"/>
    </source>
</evidence>
<feature type="region of interest" description="Disordered" evidence="1">
    <location>
        <begin position="992"/>
        <end position="1037"/>
    </location>
</feature>
<feature type="compositionally biased region" description="Basic and acidic residues" evidence="1">
    <location>
        <begin position="1213"/>
        <end position="1223"/>
    </location>
</feature>
<feature type="region of interest" description="Disordered" evidence="1">
    <location>
        <begin position="1411"/>
        <end position="1439"/>
    </location>
</feature>
<feature type="compositionally biased region" description="Polar residues" evidence="1">
    <location>
        <begin position="615"/>
        <end position="626"/>
    </location>
</feature>
<feature type="region of interest" description="Disordered" evidence="1">
    <location>
        <begin position="602"/>
        <end position="629"/>
    </location>
</feature>
<proteinExistence type="predicted"/>
<feature type="region of interest" description="Disordered" evidence="1">
    <location>
        <begin position="892"/>
        <end position="969"/>
    </location>
</feature>
<dbReference type="PANTHER" id="PTHR31008:SF15">
    <property type="entry name" value="GPI-ANCHORED ADHESIN-LIKE PROTEIN"/>
    <property type="match status" value="1"/>
</dbReference>
<comment type="caution">
    <text evidence="2">The sequence shown here is derived from an EMBL/GenBank/DDBJ whole genome shotgun (WGS) entry which is preliminary data.</text>
</comment>
<feature type="region of interest" description="Disordered" evidence="1">
    <location>
        <begin position="784"/>
        <end position="836"/>
    </location>
</feature>
<evidence type="ECO:0000256" key="1">
    <source>
        <dbReference type="SAM" id="MobiDB-lite"/>
    </source>
</evidence>
<feature type="compositionally biased region" description="Basic and acidic residues" evidence="1">
    <location>
        <begin position="710"/>
        <end position="721"/>
    </location>
</feature>
<reference evidence="2" key="1">
    <citation type="submission" date="2019-12" db="EMBL/GenBank/DDBJ databases">
        <authorList>
            <person name="Scholes J."/>
        </authorList>
    </citation>
    <scope>NUCLEOTIDE SEQUENCE</scope>
</reference>
<feature type="compositionally biased region" description="Basic and acidic residues" evidence="1">
    <location>
        <begin position="784"/>
        <end position="807"/>
    </location>
</feature>
<feature type="compositionally biased region" description="Polar residues" evidence="1">
    <location>
        <begin position="1288"/>
        <end position="1305"/>
    </location>
</feature>
<dbReference type="EMBL" id="CACSLK010023397">
    <property type="protein sequence ID" value="CAA0822431.1"/>
    <property type="molecule type" value="Genomic_DNA"/>
</dbReference>
<feature type="compositionally biased region" description="Polar residues" evidence="1">
    <location>
        <begin position="722"/>
        <end position="733"/>
    </location>
</feature>
<feature type="compositionally biased region" description="Basic and acidic residues" evidence="1">
    <location>
        <begin position="603"/>
        <end position="614"/>
    </location>
</feature>
<feature type="compositionally biased region" description="Basic and acidic residues" evidence="1">
    <location>
        <begin position="892"/>
        <end position="918"/>
    </location>
</feature>
<feature type="compositionally biased region" description="Polar residues" evidence="1">
    <location>
        <begin position="1261"/>
        <end position="1272"/>
    </location>
</feature>
<feature type="compositionally biased region" description="Basic and acidic residues" evidence="1">
    <location>
        <begin position="324"/>
        <end position="351"/>
    </location>
</feature>
<feature type="compositionally biased region" description="Low complexity" evidence="1">
    <location>
        <begin position="1006"/>
        <end position="1021"/>
    </location>
</feature>
<dbReference type="Proteomes" id="UP001153555">
    <property type="component" value="Unassembled WGS sequence"/>
</dbReference>
<protein>
    <submittedName>
        <fullName evidence="2">COP1-interacting protein-related</fullName>
    </submittedName>
</protein>
<feature type="compositionally biased region" description="Basic and acidic residues" evidence="1">
    <location>
        <begin position="1374"/>
        <end position="1387"/>
    </location>
</feature>
<feature type="region of interest" description="Disordered" evidence="1">
    <location>
        <begin position="1362"/>
        <end position="1390"/>
    </location>
</feature>
<dbReference type="OrthoDB" id="767933at2759"/>